<sequence length="48" mass="5732">IEFKSIYGKQSKEQIEFQSQAEKVGSKYVICRNAYDAIREIREYLKDK</sequence>
<protein>
    <recommendedName>
        <fullName evidence="2">VRR-NUC domain-containing protein</fullName>
    </recommendedName>
</protein>
<feature type="non-terminal residue" evidence="1">
    <location>
        <position position="1"/>
    </location>
</feature>
<dbReference type="AlphaFoldDB" id="A0A5J4QYH6"/>
<name>A0A5J4QYH6_9ZZZZ</name>
<evidence type="ECO:0000313" key="1">
    <source>
        <dbReference type="EMBL" id="KAA6325771.1"/>
    </source>
</evidence>
<accession>A0A5J4QYH6</accession>
<evidence type="ECO:0008006" key="2">
    <source>
        <dbReference type="Google" id="ProtNLM"/>
    </source>
</evidence>
<dbReference type="Gene3D" id="3.40.1350.10">
    <property type="match status" value="1"/>
</dbReference>
<reference evidence="1" key="1">
    <citation type="submission" date="2019-03" db="EMBL/GenBank/DDBJ databases">
        <title>Single cell metagenomics reveals metabolic interactions within the superorganism composed of flagellate Streblomastix strix and complex community of Bacteroidetes bacteria on its surface.</title>
        <authorList>
            <person name="Treitli S.C."/>
            <person name="Kolisko M."/>
            <person name="Husnik F."/>
            <person name="Keeling P."/>
            <person name="Hampl V."/>
        </authorList>
    </citation>
    <scope>NUCLEOTIDE SEQUENCE</scope>
    <source>
        <strain evidence="1">STM</strain>
    </source>
</reference>
<dbReference type="InterPro" id="IPR011856">
    <property type="entry name" value="tRNA_endonuc-like_dom_sf"/>
</dbReference>
<gene>
    <name evidence="1" type="ORF">EZS27_025058</name>
</gene>
<dbReference type="GO" id="GO:0003676">
    <property type="term" value="F:nucleic acid binding"/>
    <property type="evidence" value="ECO:0007669"/>
    <property type="project" value="InterPro"/>
</dbReference>
<comment type="caution">
    <text evidence="1">The sequence shown here is derived from an EMBL/GenBank/DDBJ whole genome shotgun (WGS) entry which is preliminary data.</text>
</comment>
<dbReference type="EMBL" id="SNRY01002297">
    <property type="protein sequence ID" value="KAA6325771.1"/>
    <property type="molecule type" value="Genomic_DNA"/>
</dbReference>
<organism evidence="1">
    <name type="scientific">termite gut metagenome</name>
    <dbReference type="NCBI Taxonomy" id="433724"/>
    <lineage>
        <taxon>unclassified sequences</taxon>
        <taxon>metagenomes</taxon>
        <taxon>organismal metagenomes</taxon>
    </lineage>
</organism>
<proteinExistence type="predicted"/>